<feature type="transmembrane region" description="Helical" evidence="1">
    <location>
        <begin position="88"/>
        <end position="106"/>
    </location>
</feature>
<dbReference type="PANTHER" id="PTHR37810:SF5">
    <property type="entry name" value="IMMUNITY PROTEIN SDPI"/>
    <property type="match status" value="1"/>
</dbReference>
<dbReference type="PANTHER" id="PTHR37810">
    <property type="entry name" value="IMMUNITY PROTEIN SDPI"/>
    <property type="match status" value="1"/>
</dbReference>
<dbReference type="EMBL" id="VSSQ01004628">
    <property type="protein sequence ID" value="MPM26009.1"/>
    <property type="molecule type" value="Genomic_DNA"/>
</dbReference>
<evidence type="ECO:0000313" key="3">
    <source>
        <dbReference type="EMBL" id="MPM26009.1"/>
    </source>
</evidence>
<proteinExistence type="predicted"/>
<keyword evidence="1" id="KW-1133">Transmembrane helix</keyword>
<dbReference type="InterPro" id="IPR025962">
    <property type="entry name" value="SdpI/YhfL"/>
</dbReference>
<name>A0A644YCI6_9ZZZZ</name>
<feature type="transmembrane region" description="Helical" evidence="1">
    <location>
        <begin position="49"/>
        <end position="67"/>
    </location>
</feature>
<keyword evidence="1" id="KW-0472">Membrane</keyword>
<dbReference type="InterPro" id="IPR026272">
    <property type="entry name" value="SdpI"/>
</dbReference>
<organism evidence="3">
    <name type="scientific">bioreactor metagenome</name>
    <dbReference type="NCBI Taxonomy" id="1076179"/>
    <lineage>
        <taxon>unclassified sequences</taxon>
        <taxon>metagenomes</taxon>
        <taxon>ecological metagenomes</taxon>
    </lineage>
</organism>
<reference evidence="3" key="1">
    <citation type="submission" date="2019-08" db="EMBL/GenBank/DDBJ databases">
        <authorList>
            <person name="Kucharzyk K."/>
            <person name="Murdoch R.W."/>
            <person name="Higgins S."/>
            <person name="Loffler F."/>
        </authorList>
    </citation>
    <scope>NUCLEOTIDE SEQUENCE</scope>
</reference>
<comment type="caution">
    <text evidence="3">The sequence shown here is derived from an EMBL/GenBank/DDBJ whole genome shotgun (WGS) entry which is preliminary data.</text>
</comment>
<feature type="transmembrane region" description="Helical" evidence="1">
    <location>
        <begin position="161"/>
        <end position="180"/>
    </location>
</feature>
<dbReference type="InterPro" id="IPR012867">
    <property type="entry name" value="DUF1648"/>
</dbReference>
<keyword evidence="1" id="KW-0812">Transmembrane</keyword>
<dbReference type="Pfam" id="PF07853">
    <property type="entry name" value="DUF1648"/>
    <property type="match status" value="1"/>
</dbReference>
<dbReference type="PIRSF" id="PIRSF038959">
    <property type="entry name" value="SdpI"/>
    <property type="match status" value="1"/>
</dbReference>
<accession>A0A644YCI6</accession>
<dbReference type="AlphaFoldDB" id="A0A644YCI6"/>
<dbReference type="Pfam" id="PF13630">
    <property type="entry name" value="SdpI"/>
    <property type="match status" value="1"/>
</dbReference>
<feature type="domain" description="DUF1648" evidence="2">
    <location>
        <begin position="11"/>
        <end position="54"/>
    </location>
</feature>
<evidence type="ECO:0000259" key="2">
    <source>
        <dbReference type="Pfam" id="PF07853"/>
    </source>
</evidence>
<protein>
    <submittedName>
        <fullName evidence="3">Immunity protein SdpI</fullName>
    </submittedName>
</protein>
<sequence>MNKRTIIITWLLALLPLAAVAVLYGRLPGRIPTHWDINGTVTYGSKSTIWMVAGLSPLMTVLFGVLPKIDPRRKNYAKFQEYYDGFRIVMLLFLLVLTGVILSESLSPGHISVGRVISICVGILFVYIGNILPKIKNNFFMGIKTPWTLSDPDVWNRSNRLGGRLFFWFGLAFAVGGLFLPETANFVILMIGVVAISALPTLMSYVWYRQKSSDKEE</sequence>
<dbReference type="GO" id="GO:0009636">
    <property type="term" value="P:response to toxic substance"/>
    <property type="evidence" value="ECO:0007669"/>
    <property type="project" value="TreeGrafter"/>
</dbReference>
<feature type="transmembrane region" description="Helical" evidence="1">
    <location>
        <begin position="112"/>
        <end position="132"/>
    </location>
</feature>
<gene>
    <name evidence="3" type="primary">sdpI_4</name>
    <name evidence="3" type="ORF">SDC9_72510</name>
</gene>
<evidence type="ECO:0000256" key="1">
    <source>
        <dbReference type="SAM" id="Phobius"/>
    </source>
</evidence>
<feature type="transmembrane region" description="Helical" evidence="1">
    <location>
        <begin position="186"/>
        <end position="208"/>
    </location>
</feature>